<dbReference type="OrthoDB" id="10025739at2759"/>
<dbReference type="FunCoup" id="A0A1Y2F8R9">
    <property type="interactions" value="6"/>
</dbReference>
<organism evidence="8 9">
    <name type="scientific">Leucosporidium creatinivorum</name>
    <dbReference type="NCBI Taxonomy" id="106004"/>
    <lineage>
        <taxon>Eukaryota</taxon>
        <taxon>Fungi</taxon>
        <taxon>Dikarya</taxon>
        <taxon>Basidiomycota</taxon>
        <taxon>Pucciniomycotina</taxon>
        <taxon>Microbotryomycetes</taxon>
        <taxon>Leucosporidiales</taxon>
        <taxon>Leucosporidium</taxon>
    </lineage>
</organism>
<name>A0A1Y2F8R9_9BASI</name>
<dbReference type="GO" id="GO:0005737">
    <property type="term" value="C:cytoplasm"/>
    <property type="evidence" value="ECO:0007669"/>
    <property type="project" value="UniProtKB-SubCell"/>
</dbReference>
<comment type="similarity">
    <text evidence="3">Belongs to the CTAG/PCC1 family.</text>
</comment>
<evidence type="ECO:0000256" key="2">
    <source>
        <dbReference type="ARBA" id="ARBA00004496"/>
    </source>
</evidence>
<evidence type="ECO:0000256" key="1">
    <source>
        <dbReference type="ARBA" id="ARBA00004123"/>
    </source>
</evidence>
<dbReference type="EMBL" id="MCGR01000025">
    <property type="protein sequence ID" value="ORY80300.1"/>
    <property type="molecule type" value="Genomic_DNA"/>
</dbReference>
<keyword evidence="4" id="KW-0963">Cytoplasm</keyword>
<evidence type="ECO:0000256" key="5">
    <source>
        <dbReference type="ARBA" id="ARBA00022694"/>
    </source>
</evidence>
<dbReference type="AlphaFoldDB" id="A0A1Y2F8R9"/>
<dbReference type="GO" id="GO:0070525">
    <property type="term" value="P:tRNA threonylcarbamoyladenosine metabolic process"/>
    <property type="evidence" value="ECO:0007669"/>
    <property type="project" value="TreeGrafter"/>
</dbReference>
<dbReference type="PANTHER" id="PTHR31283:SF5">
    <property type="entry name" value="EKC_KEOPS COMPLEX SUBUNIT LAGE3"/>
    <property type="match status" value="1"/>
</dbReference>
<dbReference type="Pfam" id="PF09341">
    <property type="entry name" value="Pcc1"/>
    <property type="match status" value="1"/>
</dbReference>
<evidence type="ECO:0000256" key="7">
    <source>
        <dbReference type="SAM" id="MobiDB-lite"/>
    </source>
</evidence>
<accession>A0A1Y2F8R9</accession>
<dbReference type="Gene3D" id="3.30.310.50">
    <property type="entry name" value="Alpha-D-phosphohexomutase, C-terminal domain"/>
    <property type="match status" value="1"/>
</dbReference>
<evidence type="ECO:0000313" key="8">
    <source>
        <dbReference type="EMBL" id="ORY80300.1"/>
    </source>
</evidence>
<evidence type="ECO:0000256" key="4">
    <source>
        <dbReference type="ARBA" id="ARBA00022490"/>
    </source>
</evidence>
<comment type="subcellular location">
    <subcellularLocation>
        <location evidence="2">Cytoplasm</location>
    </subcellularLocation>
    <subcellularLocation>
        <location evidence="1">Nucleus</location>
    </subcellularLocation>
</comment>
<dbReference type="GO" id="GO:0008033">
    <property type="term" value="P:tRNA processing"/>
    <property type="evidence" value="ECO:0007669"/>
    <property type="project" value="UniProtKB-KW"/>
</dbReference>
<dbReference type="PANTHER" id="PTHR31283">
    <property type="entry name" value="EKC/KEOPS COMPLEX SUBUNIT PCC1 FAMILY MEMBER"/>
    <property type="match status" value="1"/>
</dbReference>
<keyword evidence="9" id="KW-1185">Reference proteome</keyword>
<reference evidence="8 9" key="1">
    <citation type="submission" date="2016-07" db="EMBL/GenBank/DDBJ databases">
        <title>Pervasive Adenine N6-methylation of Active Genes in Fungi.</title>
        <authorList>
            <consortium name="DOE Joint Genome Institute"/>
            <person name="Mondo S.J."/>
            <person name="Dannebaum R.O."/>
            <person name="Kuo R.C."/>
            <person name="Labutti K."/>
            <person name="Haridas S."/>
            <person name="Kuo A."/>
            <person name="Salamov A."/>
            <person name="Ahrendt S.R."/>
            <person name="Lipzen A."/>
            <person name="Sullivan W."/>
            <person name="Andreopoulos W.B."/>
            <person name="Clum A."/>
            <person name="Lindquist E."/>
            <person name="Daum C."/>
            <person name="Ramamoorthy G.K."/>
            <person name="Gryganskyi A."/>
            <person name="Culley D."/>
            <person name="Magnuson J.K."/>
            <person name="James T.Y."/>
            <person name="O'Malley M.A."/>
            <person name="Stajich J.E."/>
            <person name="Spatafora J.W."/>
            <person name="Visel A."/>
            <person name="Grigoriev I.V."/>
        </authorList>
    </citation>
    <scope>NUCLEOTIDE SEQUENCE [LARGE SCALE GENOMIC DNA]</scope>
    <source>
        <strain evidence="8 9">62-1032</strain>
    </source>
</reference>
<protein>
    <submittedName>
        <fullName evidence="8">Transcription factor Pcc1-domain-containing protein</fullName>
    </submittedName>
</protein>
<comment type="caution">
    <text evidence="8">The sequence shown here is derived from an EMBL/GenBank/DDBJ whole genome shotgun (WGS) entry which is preliminary data.</text>
</comment>
<keyword evidence="6" id="KW-0539">Nucleus</keyword>
<dbReference type="FunFam" id="3.30.310.50:FF:000005">
    <property type="entry name" value="L antigen family member 3"/>
    <property type="match status" value="1"/>
</dbReference>
<sequence>MSDSADRSTWHNVALTIPFPSPANAELVKRVVEVDKPLRPSELSRTLTVDGSSLIVDFRARTVAQARVALDHCLSDIQLVVQTMHKFAPKAERDEEGEKEPEAPSLEVGLKGSWDSVAR</sequence>
<dbReference type="InterPro" id="IPR015419">
    <property type="entry name" value="CTAG/Pcc1"/>
</dbReference>
<evidence type="ECO:0000256" key="6">
    <source>
        <dbReference type="ARBA" id="ARBA00023242"/>
    </source>
</evidence>
<dbReference type="GO" id="GO:0005634">
    <property type="term" value="C:nucleus"/>
    <property type="evidence" value="ECO:0007669"/>
    <property type="project" value="UniProtKB-SubCell"/>
</dbReference>
<proteinExistence type="inferred from homology"/>
<evidence type="ECO:0000256" key="3">
    <source>
        <dbReference type="ARBA" id="ARBA00007073"/>
    </source>
</evidence>
<dbReference type="Proteomes" id="UP000193467">
    <property type="component" value="Unassembled WGS sequence"/>
</dbReference>
<gene>
    <name evidence="8" type="ORF">BCR35DRAFT_304502</name>
</gene>
<keyword evidence="5" id="KW-0819">tRNA processing</keyword>
<feature type="region of interest" description="Disordered" evidence="7">
    <location>
        <begin position="89"/>
        <end position="119"/>
    </location>
</feature>
<dbReference type="GO" id="GO:0000408">
    <property type="term" value="C:EKC/KEOPS complex"/>
    <property type="evidence" value="ECO:0007669"/>
    <property type="project" value="TreeGrafter"/>
</dbReference>
<evidence type="ECO:0000313" key="9">
    <source>
        <dbReference type="Proteomes" id="UP000193467"/>
    </source>
</evidence>
<dbReference type="InParanoid" id="A0A1Y2F8R9"/>